<dbReference type="InterPro" id="IPR036188">
    <property type="entry name" value="FAD/NAD-bd_sf"/>
</dbReference>
<gene>
    <name evidence="6" type="ORF">RDB_LOCUS112900</name>
</gene>
<dbReference type="PANTHER" id="PTHR42784:SF1">
    <property type="entry name" value="PYRANOSE 2-OXIDASE"/>
    <property type="match status" value="1"/>
</dbReference>
<comment type="similarity">
    <text evidence="2">Belongs to the GMC oxidoreductase family.</text>
</comment>
<organism evidence="6 7">
    <name type="scientific">Rhizoctonia solani</name>
    <dbReference type="NCBI Taxonomy" id="456999"/>
    <lineage>
        <taxon>Eukaryota</taxon>
        <taxon>Fungi</taxon>
        <taxon>Dikarya</taxon>
        <taxon>Basidiomycota</taxon>
        <taxon>Agaricomycotina</taxon>
        <taxon>Agaricomycetes</taxon>
        <taxon>Cantharellales</taxon>
        <taxon>Ceratobasidiaceae</taxon>
        <taxon>Rhizoctonia</taxon>
    </lineage>
</organism>
<evidence type="ECO:0000313" key="7">
    <source>
        <dbReference type="Proteomes" id="UP000663843"/>
    </source>
</evidence>
<dbReference type="AlphaFoldDB" id="A0A8H3H149"/>
<sequence length="515" mass="57998">MMNGLDSNYEVFIAGSEPLGATYARQILEYHKSARVLMVEVGAQESPVIGMNLKNAVKYQRDLDAFSHIIRAAVQPMSIPPASGFIPSFKAMDQDPTLSIVNRVTQTVGGMATHWTYCCLDPHDDELVQCPIERSTMRKHLQRGRELMNVPTDEFETSARRELVKKALTDAYKPRGIAVGSLPLAGERSEDNDTLVEWSGMDTILGDFIHSKDADGQNRFKLLSECLVVKFETDPDPPGKIKSALVRDLRTGKEKYIECKVFVAACGTICTHQLRWNSGIRHKALGHYLTGHSNGFCQVVLRKTLIDQLGSNNQNAKTDPADHIPILLNDLEPQIGILYSPSHPHHTQFHRDAFSYVTVGSQIDRRVVLDIRYFCMLEVQESNHISFFTQDRFGCPNTDIYGMPQPTFHFEATAKDDELAQRFDRRTRCIRRDEFSFFCRMMREMCEAANVLGSYLPSTPPHFIFRLSRGLQATTRVGNDPNTSAADKNSRVRTPAGDTVYEKLWIGCAGCIPMQ</sequence>
<evidence type="ECO:0000256" key="5">
    <source>
        <dbReference type="ARBA" id="ARBA00023002"/>
    </source>
</evidence>
<evidence type="ECO:0000256" key="4">
    <source>
        <dbReference type="ARBA" id="ARBA00022827"/>
    </source>
</evidence>
<dbReference type="GO" id="GO:0016491">
    <property type="term" value="F:oxidoreductase activity"/>
    <property type="evidence" value="ECO:0007669"/>
    <property type="project" value="UniProtKB-KW"/>
</dbReference>
<dbReference type="SUPFAM" id="SSF54373">
    <property type="entry name" value="FAD-linked reductases, C-terminal domain"/>
    <property type="match status" value="1"/>
</dbReference>
<evidence type="ECO:0000256" key="3">
    <source>
        <dbReference type="ARBA" id="ARBA00022630"/>
    </source>
</evidence>
<comment type="caution">
    <text evidence="6">The sequence shown here is derived from an EMBL/GenBank/DDBJ whole genome shotgun (WGS) entry which is preliminary data.</text>
</comment>
<comment type="cofactor">
    <cofactor evidence="1">
        <name>FAD</name>
        <dbReference type="ChEBI" id="CHEBI:57692"/>
    </cofactor>
</comment>
<dbReference type="SUPFAM" id="SSF51905">
    <property type="entry name" value="FAD/NAD(P)-binding domain"/>
    <property type="match status" value="1"/>
</dbReference>
<dbReference type="Proteomes" id="UP000663843">
    <property type="component" value="Unassembled WGS sequence"/>
</dbReference>
<keyword evidence="3" id="KW-0285">Flavoprotein</keyword>
<evidence type="ECO:0008006" key="8">
    <source>
        <dbReference type="Google" id="ProtNLM"/>
    </source>
</evidence>
<name>A0A8H3H149_9AGAM</name>
<reference evidence="6" key="1">
    <citation type="submission" date="2021-01" db="EMBL/GenBank/DDBJ databases">
        <authorList>
            <person name="Kaushik A."/>
        </authorList>
    </citation>
    <scope>NUCLEOTIDE SEQUENCE</scope>
    <source>
        <strain evidence="6">AG2-2IIIB</strain>
    </source>
</reference>
<dbReference type="Gene3D" id="3.50.50.60">
    <property type="entry name" value="FAD/NAD(P)-binding domain"/>
    <property type="match status" value="1"/>
</dbReference>
<evidence type="ECO:0000256" key="1">
    <source>
        <dbReference type="ARBA" id="ARBA00001974"/>
    </source>
</evidence>
<evidence type="ECO:0000313" key="6">
    <source>
        <dbReference type="EMBL" id="CAE6476722.1"/>
    </source>
</evidence>
<proteinExistence type="inferred from homology"/>
<accession>A0A8H3H149</accession>
<dbReference type="EMBL" id="CAJMWT010003682">
    <property type="protein sequence ID" value="CAE6476722.1"/>
    <property type="molecule type" value="Genomic_DNA"/>
</dbReference>
<dbReference type="InterPro" id="IPR051473">
    <property type="entry name" value="P2Ox-like"/>
</dbReference>
<protein>
    <recommendedName>
        <fullName evidence="8">Pyranose 2-oxidase</fullName>
    </recommendedName>
</protein>
<dbReference type="PANTHER" id="PTHR42784">
    <property type="entry name" value="PYRANOSE 2-OXIDASE"/>
    <property type="match status" value="1"/>
</dbReference>
<keyword evidence="5" id="KW-0560">Oxidoreductase</keyword>
<keyword evidence="4" id="KW-0274">FAD</keyword>
<evidence type="ECO:0000256" key="2">
    <source>
        <dbReference type="ARBA" id="ARBA00010790"/>
    </source>
</evidence>